<dbReference type="Pfam" id="PF07160">
    <property type="entry name" value="SKA1"/>
    <property type="match status" value="1"/>
</dbReference>
<dbReference type="GO" id="GO:0000278">
    <property type="term" value="P:mitotic cell cycle"/>
    <property type="evidence" value="ECO:0007669"/>
    <property type="project" value="TreeGrafter"/>
</dbReference>
<evidence type="ECO:0000256" key="1">
    <source>
        <dbReference type="ARBA" id="ARBA00006836"/>
    </source>
</evidence>
<dbReference type="GO" id="GO:0005876">
    <property type="term" value="C:spindle microtubule"/>
    <property type="evidence" value="ECO:0007669"/>
    <property type="project" value="TreeGrafter"/>
</dbReference>
<accession>A0A1V9Y0A8</accession>
<dbReference type="Proteomes" id="UP000192247">
    <property type="component" value="Unassembled WGS sequence"/>
</dbReference>
<dbReference type="PANTHER" id="PTHR28573">
    <property type="entry name" value="SPINDLE AND KINETOCHORE-ASSOCIATED PROTEIN 1"/>
    <property type="match status" value="1"/>
</dbReference>
<dbReference type="GO" id="GO:0008017">
    <property type="term" value="F:microtubule binding"/>
    <property type="evidence" value="ECO:0007669"/>
    <property type="project" value="InterPro"/>
</dbReference>
<reference evidence="4 5" key="1">
    <citation type="journal article" date="2017" name="Gigascience">
        <title>Draft genome of the honey bee ectoparasitic mite, Tropilaelaps mercedesae, is shaped by the parasitic life history.</title>
        <authorList>
            <person name="Dong X."/>
            <person name="Armstrong S.D."/>
            <person name="Xia D."/>
            <person name="Makepeace B.L."/>
            <person name="Darby A.C."/>
            <person name="Kadowaki T."/>
        </authorList>
    </citation>
    <scope>NUCLEOTIDE SEQUENCE [LARGE SCALE GENOMIC DNA]</scope>
    <source>
        <strain evidence="4">Wuxi-XJTLU</strain>
    </source>
</reference>
<proteinExistence type="inferred from homology"/>
<dbReference type="Gene3D" id="1.10.10.1890">
    <property type="entry name" value="Ska1 microtubule binding domain-like"/>
    <property type="match status" value="1"/>
</dbReference>
<evidence type="ECO:0000256" key="2">
    <source>
        <dbReference type="ARBA" id="ARBA00047182"/>
    </source>
</evidence>
<evidence type="ECO:0000313" key="5">
    <source>
        <dbReference type="Proteomes" id="UP000192247"/>
    </source>
</evidence>
<dbReference type="GO" id="GO:0072686">
    <property type="term" value="C:mitotic spindle"/>
    <property type="evidence" value="ECO:0007669"/>
    <property type="project" value="TreeGrafter"/>
</dbReference>
<evidence type="ECO:0000313" key="4">
    <source>
        <dbReference type="EMBL" id="OQR79133.1"/>
    </source>
</evidence>
<sequence>MDSLPVRDILLSCKNLSVLEAVTEQYERMAHILNGLRSAECEAHIGQRIRLKLLEVHSSLLNLRQTQQQITKVEEDCETMARFVKDCRLYEMVDDMLIDVASRLQTASLEGPQADQEAESSSVKQFPAGGLVNVLNVPNPPSSLVQDNAPTTMLERVSTPKPRLVTEEELNLVPSYLRGRISVNKLNETYEMLREVTDLKYQLLTKKSKKTMTNEEREAITRMRAETVSAVRSCRFITEADILLFKGRKLPKVIINHLAVLRTMHRIREIRDKNLLRIVIEV</sequence>
<dbReference type="EMBL" id="MNPL01001452">
    <property type="protein sequence ID" value="OQR79133.1"/>
    <property type="molecule type" value="Genomic_DNA"/>
</dbReference>
<dbReference type="GO" id="GO:0051301">
    <property type="term" value="P:cell division"/>
    <property type="evidence" value="ECO:0007669"/>
    <property type="project" value="InterPro"/>
</dbReference>
<dbReference type="GO" id="GO:0031110">
    <property type="term" value="P:regulation of microtubule polymerization or depolymerization"/>
    <property type="evidence" value="ECO:0007669"/>
    <property type="project" value="TreeGrafter"/>
</dbReference>
<dbReference type="InterPro" id="IPR042031">
    <property type="entry name" value="SKA1_MBD_sf"/>
</dbReference>
<dbReference type="STRING" id="418985.A0A1V9Y0A8"/>
<dbReference type="OrthoDB" id="5962at2759"/>
<dbReference type="GO" id="GO:0000940">
    <property type="term" value="C:outer kinetochore"/>
    <property type="evidence" value="ECO:0007669"/>
    <property type="project" value="TreeGrafter"/>
</dbReference>
<protein>
    <recommendedName>
        <fullName evidence="2">SKA complex subunit 1</fullName>
    </recommendedName>
    <alternativeName>
        <fullName evidence="3">Spindle and kinetochore-associated protein 1</fullName>
    </alternativeName>
</protein>
<dbReference type="InterPro" id="IPR009829">
    <property type="entry name" value="SKA1"/>
</dbReference>
<comment type="caution">
    <text evidence="4">The sequence shown here is derived from an EMBL/GenBank/DDBJ whole genome shotgun (WGS) entry which is preliminary data.</text>
</comment>
<gene>
    <name evidence="4" type="ORF">BIW11_05949</name>
</gene>
<evidence type="ECO:0000256" key="3">
    <source>
        <dbReference type="ARBA" id="ARBA00047202"/>
    </source>
</evidence>
<name>A0A1V9Y0A8_9ACAR</name>
<organism evidence="4 5">
    <name type="scientific">Tropilaelaps mercedesae</name>
    <dbReference type="NCBI Taxonomy" id="418985"/>
    <lineage>
        <taxon>Eukaryota</taxon>
        <taxon>Metazoa</taxon>
        <taxon>Ecdysozoa</taxon>
        <taxon>Arthropoda</taxon>
        <taxon>Chelicerata</taxon>
        <taxon>Arachnida</taxon>
        <taxon>Acari</taxon>
        <taxon>Parasitiformes</taxon>
        <taxon>Mesostigmata</taxon>
        <taxon>Gamasina</taxon>
        <taxon>Dermanyssoidea</taxon>
        <taxon>Laelapidae</taxon>
        <taxon>Tropilaelaps</taxon>
    </lineage>
</organism>
<dbReference type="InParanoid" id="A0A1V9Y0A8"/>
<dbReference type="AlphaFoldDB" id="A0A1V9Y0A8"/>
<dbReference type="GO" id="GO:0007059">
    <property type="term" value="P:chromosome segregation"/>
    <property type="evidence" value="ECO:0007669"/>
    <property type="project" value="InterPro"/>
</dbReference>
<dbReference type="PANTHER" id="PTHR28573:SF1">
    <property type="entry name" value="SPINDLE AND KINETOCHORE-ASSOCIATED PROTEIN 1"/>
    <property type="match status" value="1"/>
</dbReference>
<comment type="similarity">
    <text evidence="1">Belongs to the SKA1 family.</text>
</comment>
<keyword evidence="5" id="KW-1185">Reference proteome</keyword>